<evidence type="ECO:0000313" key="4">
    <source>
        <dbReference type="Proteomes" id="UP001597509"/>
    </source>
</evidence>
<dbReference type="PANTHER" id="PTHR46124">
    <property type="entry name" value="D-AMINOACYL-TRNA DEACYLASE"/>
    <property type="match status" value="1"/>
</dbReference>
<comment type="similarity">
    <text evidence="1">Belongs to the metallo-dependent hydrolases superfamily. TatD-type hydrolase family.</text>
</comment>
<organism evidence="3 4">
    <name type="scientific">Sphingobacterium anhuiense</name>
    <dbReference type="NCBI Taxonomy" id="493780"/>
    <lineage>
        <taxon>Bacteria</taxon>
        <taxon>Pseudomonadati</taxon>
        <taxon>Bacteroidota</taxon>
        <taxon>Sphingobacteriia</taxon>
        <taxon>Sphingobacteriales</taxon>
        <taxon>Sphingobacteriaceae</taxon>
        <taxon>Sphingobacterium</taxon>
    </lineage>
</organism>
<dbReference type="PANTHER" id="PTHR46124:SF2">
    <property type="entry name" value="D-AMINOACYL-TRNA DEACYLASE"/>
    <property type="match status" value="1"/>
</dbReference>
<dbReference type="PROSITE" id="PS01137">
    <property type="entry name" value="TATD_1"/>
    <property type="match status" value="1"/>
</dbReference>
<keyword evidence="2" id="KW-0378">Hydrolase</keyword>
<dbReference type="SUPFAM" id="SSF51556">
    <property type="entry name" value="Metallo-dependent hydrolases"/>
    <property type="match status" value="1"/>
</dbReference>
<accession>A0ABW5YTR5</accession>
<protein>
    <submittedName>
        <fullName evidence="3">Qat anti-phage system TatD family nuclease QatD</fullName>
    </submittedName>
</protein>
<proteinExistence type="inferred from homology"/>
<dbReference type="EMBL" id="JBHUPE010000004">
    <property type="protein sequence ID" value="MFD2903787.1"/>
    <property type="molecule type" value="Genomic_DNA"/>
</dbReference>
<dbReference type="CDD" id="cd01310">
    <property type="entry name" value="TatD_DNAse"/>
    <property type="match status" value="1"/>
</dbReference>
<gene>
    <name evidence="3" type="primary">qatD</name>
    <name evidence="3" type="ORF">ACFS6I_07630</name>
</gene>
<dbReference type="InterPro" id="IPR032466">
    <property type="entry name" value="Metal_Hydrolase"/>
</dbReference>
<comment type="caution">
    <text evidence="3">The sequence shown here is derived from an EMBL/GenBank/DDBJ whole genome shotgun (WGS) entry which is preliminary data.</text>
</comment>
<dbReference type="InterPro" id="IPR018228">
    <property type="entry name" value="DNase_TatD-rel_CS"/>
</dbReference>
<keyword evidence="4" id="KW-1185">Reference proteome</keyword>
<name>A0ABW5YTR5_9SPHI</name>
<dbReference type="Proteomes" id="UP001597509">
    <property type="component" value="Unassembled WGS sequence"/>
</dbReference>
<evidence type="ECO:0000313" key="3">
    <source>
        <dbReference type="EMBL" id="MFD2903787.1"/>
    </source>
</evidence>
<reference evidence="4" key="1">
    <citation type="journal article" date="2019" name="Int. J. Syst. Evol. Microbiol.">
        <title>The Global Catalogue of Microorganisms (GCM) 10K type strain sequencing project: providing services to taxonomists for standard genome sequencing and annotation.</title>
        <authorList>
            <consortium name="The Broad Institute Genomics Platform"/>
            <consortium name="The Broad Institute Genome Sequencing Center for Infectious Disease"/>
            <person name="Wu L."/>
            <person name="Ma J."/>
        </authorList>
    </citation>
    <scope>NUCLEOTIDE SEQUENCE [LARGE SCALE GENOMIC DNA]</scope>
    <source>
        <strain evidence="4">KCTC 22209</strain>
    </source>
</reference>
<sequence length="242" mass="27308">MNEFLFDTHAHLDLLPNFEETVSKIEQRKIYTIAVTNLPSLYRRLNSRVNSKYIKPALGFHPELIEQFAKHIPEMWDSLPQAKYIGEVGIDLKNAKKSEDLQISFFTELINRCDKLGGKIITVHSRGAAQQVVDIIGSNFHGKFILHWYSGGIKVLEQAVSNGAYFSINYAMTLSSSGQRIIQSVPKDRLLLESDAPFVNVNGKCYDSLCVDQTVAKIAELKNITYSELLSQLNKNFKVLLG</sequence>
<dbReference type="InterPro" id="IPR001130">
    <property type="entry name" value="TatD-like"/>
</dbReference>
<dbReference type="PIRSF" id="PIRSF005902">
    <property type="entry name" value="DNase_TatD"/>
    <property type="match status" value="1"/>
</dbReference>
<evidence type="ECO:0000256" key="1">
    <source>
        <dbReference type="ARBA" id="ARBA00009275"/>
    </source>
</evidence>
<evidence type="ECO:0000256" key="2">
    <source>
        <dbReference type="ARBA" id="ARBA00022801"/>
    </source>
</evidence>
<dbReference type="Gene3D" id="3.20.20.140">
    <property type="entry name" value="Metal-dependent hydrolases"/>
    <property type="match status" value="1"/>
</dbReference>
<dbReference type="RefSeq" id="WP_380919337.1">
    <property type="nucleotide sequence ID" value="NZ_JBHUPE010000004.1"/>
</dbReference>
<dbReference type="InterPro" id="IPR049677">
    <property type="entry name" value="QatD"/>
</dbReference>
<dbReference type="NCBIfam" id="NF041926">
    <property type="entry name" value="QatD"/>
    <property type="match status" value="1"/>
</dbReference>
<dbReference type="Pfam" id="PF01026">
    <property type="entry name" value="TatD_DNase"/>
    <property type="match status" value="1"/>
</dbReference>